<sequence length="113" mass="12705">MTEINTVKLRIEKTLSLVPTGNVVSYGQLADLCGLPGRARLMGKCLRSLDGQHNWHRVLRADGKIAFPQGSELAHEQSTRLLDEGVLVKNGRVRIKDYGWQPDLYTVLSKLEY</sequence>
<evidence type="ECO:0000256" key="1">
    <source>
        <dbReference type="ARBA" id="ARBA00022763"/>
    </source>
</evidence>
<dbReference type="AlphaFoldDB" id="A0A6N9TIU4"/>
<dbReference type="InterPro" id="IPR036388">
    <property type="entry name" value="WH-like_DNA-bd_sf"/>
</dbReference>
<organism evidence="3 4">
    <name type="scientific">Alteromonas genovensis</name>
    <dbReference type="NCBI Taxonomy" id="471225"/>
    <lineage>
        <taxon>Bacteria</taxon>
        <taxon>Pseudomonadati</taxon>
        <taxon>Pseudomonadota</taxon>
        <taxon>Gammaproteobacteria</taxon>
        <taxon>Alteromonadales</taxon>
        <taxon>Alteromonadaceae</taxon>
        <taxon>Alteromonas/Salinimonas group</taxon>
        <taxon>Alteromonas</taxon>
    </lineage>
</organism>
<dbReference type="CDD" id="cd06445">
    <property type="entry name" value="ATase"/>
    <property type="match status" value="1"/>
</dbReference>
<keyword evidence="3" id="KW-0808">Transferase</keyword>
<keyword evidence="4" id="KW-1185">Reference proteome</keyword>
<proteinExistence type="predicted"/>
<gene>
    <name evidence="3" type="ORF">GTQ48_16260</name>
</gene>
<comment type="caution">
    <text evidence="3">The sequence shown here is derived from an EMBL/GenBank/DDBJ whole genome shotgun (WGS) entry which is preliminary data.</text>
</comment>
<dbReference type="EMBL" id="JAAAWO010000015">
    <property type="protein sequence ID" value="NDW17071.1"/>
    <property type="molecule type" value="Genomic_DNA"/>
</dbReference>
<evidence type="ECO:0000259" key="2">
    <source>
        <dbReference type="Pfam" id="PF01035"/>
    </source>
</evidence>
<dbReference type="GO" id="GO:0006281">
    <property type="term" value="P:DNA repair"/>
    <property type="evidence" value="ECO:0007669"/>
    <property type="project" value="InterPro"/>
</dbReference>
<dbReference type="InterPro" id="IPR052520">
    <property type="entry name" value="ATL_DNA_repair"/>
</dbReference>
<feature type="domain" description="Methylated-DNA-[protein]-cysteine S-methyltransferase DNA binding" evidence="2">
    <location>
        <begin position="10"/>
        <end position="86"/>
    </location>
</feature>
<dbReference type="Gene3D" id="1.10.10.10">
    <property type="entry name" value="Winged helix-like DNA-binding domain superfamily/Winged helix DNA-binding domain"/>
    <property type="match status" value="1"/>
</dbReference>
<evidence type="ECO:0000313" key="4">
    <source>
        <dbReference type="Proteomes" id="UP000471381"/>
    </source>
</evidence>
<reference evidence="3 4" key="1">
    <citation type="submission" date="2020-01" db="EMBL/GenBank/DDBJ databases">
        <title>Genomes of bacteria type strains.</title>
        <authorList>
            <person name="Chen J."/>
            <person name="Zhu S."/>
            <person name="Yang J."/>
        </authorList>
    </citation>
    <scope>NUCLEOTIDE SEQUENCE [LARGE SCALE GENOMIC DNA]</scope>
    <source>
        <strain evidence="3 4">LMG 24078</strain>
    </source>
</reference>
<keyword evidence="3" id="KW-0489">Methyltransferase</keyword>
<name>A0A6N9TIU4_9ALTE</name>
<evidence type="ECO:0000313" key="3">
    <source>
        <dbReference type="EMBL" id="NDW17071.1"/>
    </source>
</evidence>
<dbReference type="InterPro" id="IPR036217">
    <property type="entry name" value="MethylDNA_cys_MeTrfase_DNAb"/>
</dbReference>
<protein>
    <submittedName>
        <fullName evidence="3">Cysteine methyltransferase</fullName>
    </submittedName>
</protein>
<keyword evidence="1" id="KW-0227">DNA damage</keyword>
<accession>A0A6N9TIU4</accession>
<dbReference type="InterPro" id="IPR014048">
    <property type="entry name" value="MethylDNA_cys_MeTrfase_DNA-bd"/>
</dbReference>
<dbReference type="GO" id="GO:0032259">
    <property type="term" value="P:methylation"/>
    <property type="evidence" value="ECO:0007669"/>
    <property type="project" value="UniProtKB-KW"/>
</dbReference>
<dbReference type="PANTHER" id="PTHR42942:SF1">
    <property type="entry name" value="ALKYLTRANSFERASE-LIKE PROTEIN 1"/>
    <property type="match status" value="1"/>
</dbReference>
<dbReference type="SUPFAM" id="SSF46767">
    <property type="entry name" value="Methylated DNA-protein cysteine methyltransferase, C-terminal domain"/>
    <property type="match status" value="1"/>
</dbReference>
<dbReference type="GO" id="GO:0008168">
    <property type="term" value="F:methyltransferase activity"/>
    <property type="evidence" value="ECO:0007669"/>
    <property type="project" value="UniProtKB-KW"/>
</dbReference>
<dbReference type="Proteomes" id="UP000471381">
    <property type="component" value="Unassembled WGS sequence"/>
</dbReference>
<dbReference type="PANTHER" id="PTHR42942">
    <property type="entry name" value="6-O-METHYLGUANINE DNA METHYLTRANSFERASE"/>
    <property type="match status" value="1"/>
</dbReference>
<dbReference type="Pfam" id="PF01035">
    <property type="entry name" value="DNA_binding_1"/>
    <property type="match status" value="1"/>
</dbReference>
<dbReference type="RefSeq" id="WP_163107608.1">
    <property type="nucleotide sequence ID" value="NZ_JAAAWO010000015.1"/>
</dbReference>